<dbReference type="GO" id="GO:0005874">
    <property type="term" value="C:microtubule"/>
    <property type="evidence" value="ECO:0007669"/>
    <property type="project" value="UniProtKB-KW"/>
</dbReference>
<dbReference type="SMART" id="SM00129">
    <property type="entry name" value="KISc"/>
    <property type="match status" value="1"/>
</dbReference>
<dbReference type="InterPro" id="IPR036961">
    <property type="entry name" value="Kinesin_motor_dom_sf"/>
</dbReference>
<dbReference type="Pfam" id="PF00225">
    <property type="entry name" value="Kinesin"/>
    <property type="match status" value="1"/>
</dbReference>
<evidence type="ECO:0000256" key="4">
    <source>
        <dbReference type="RuleBase" id="RU000394"/>
    </source>
</evidence>
<dbReference type="PRINTS" id="PR00380">
    <property type="entry name" value="KINESINHEAVY"/>
</dbReference>
<keyword evidence="8" id="KW-1185">Reference proteome</keyword>
<dbReference type="GO" id="GO:0003777">
    <property type="term" value="F:microtubule motor activity"/>
    <property type="evidence" value="ECO:0007669"/>
    <property type="project" value="InterPro"/>
</dbReference>
<dbReference type="GO" id="GO:0008017">
    <property type="term" value="F:microtubule binding"/>
    <property type="evidence" value="ECO:0007669"/>
    <property type="project" value="InterPro"/>
</dbReference>
<dbReference type="Gene3D" id="3.40.850.10">
    <property type="entry name" value="Kinesin motor domain"/>
    <property type="match status" value="1"/>
</dbReference>
<feature type="binding site" evidence="3">
    <location>
        <begin position="74"/>
        <end position="81"/>
    </location>
    <ligand>
        <name>ATP</name>
        <dbReference type="ChEBI" id="CHEBI:30616"/>
    </ligand>
</feature>
<gene>
    <name evidence="7" type="primary">Contig15094.g16085</name>
    <name evidence="7" type="ORF">STYLEM_3606</name>
</gene>
<sequence>MPQKTTETVKVMCDSALQQINLFKPGEQGSLPRTFTFDVIYGEDSHQQQVYDECGFSLVESVLEGYNGTMFAYGQTGCGKTHTMMGPASSLDDKALNQDERGIIPRTVRHIFGFIDASEKEKKFLVRCSYLEIYNEQILDLLGKNNAVNLQIKEDPNKGIYVKDLTTVIVKSVPELEKILFAGMKNRKVGETAMNKDSSRSHSIFTIYIETAESVNDGTGKQKIKAGKLNLVDLAGSERQSKTHATGARLDEAKNINLSLSALGNVIKALVDGVSTHVPYRDSKLTRLLQDSLGGNTKTVMIAALSPADYNYDETLSTLHYANRAKQIKNKPKINEDPKDALLKEYEQEIKQLRALLAQMQTQGATGQQMNQAIMAMQNNMKNQLNQGFKVEESVDDLIKRLEGQGKRIKILDENENDQDDEEEQVKPKKGKKKQQVQKEQTEDDDEENQDQVGEQEQSQNQVKMQQKLKELEDLEKEKQNLNADKERIQNELQLKEEKLRIEAREKENLEAMIREMEYKLVNGGQALEEKEKEQSQAYREYQKKLKAQRKKQKQLLEEKRKKEEEMLGVERQYLDLQDEVNDQRIVIEKLKQKYQNALNEIQDFQQEQQGDREELLDTIRQQSLDLKFYKRLVKMLMKDEEIAKIKLKSQYDDNQNDWIVPPFILRGKEVTLPSMKQNGYKVMEQEKDNRDMSIEGDDSDDDLLNDRRMGVSSGLFGQQSKGGQYKQQYQNEYNDRPNQRGRIQINAPQKMNQQTQNVPIQMRWSQIDSSINLNLNQASNEYNSGSQSHLMMTPEPSMLTKNSKANALLAPLDKPVIINSNALIQGNNGASGGQKYTIPSIDQLQQLKLQPLNHMPRKKQL</sequence>
<feature type="compositionally biased region" description="Basic and acidic residues" evidence="5">
    <location>
        <begin position="685"/>
        <end position="694"/>
    </location>
</feature>
<evidence type="ECO:0000256" key="3">
    <source>
        <dbReference type="PROSITE-ProRule" id="PRU00283"/>
    </source>
</evidence>
<keyword evidence="1 3" id="KW-0547">Nucleotide-binding</keyword>
<feature type="compositionally biased region" description="Acidic residues" evidence="5">
    <location>
        <begin position="695"/>
        <end position="704"/>
    </location>
</feature>
<name>A0A077ZXJ5_STYLE</name>
<feature type="domain" description="Kinesin motor" evidence="6">
    <location>
        <begin position="1"/>
        <end position="328"/>
    </location>
</feature>
<evidence type="ECO:0000313" key="7">
    <source>
        <dbReference type="EMBL" id="CDW74625.1"/>
    </source>
</evidence>
<dbReference type="InterPro" id="IPR001752">
    <property type="entry name" value="Kinesin_motor_dom"/>
</dbReference>
<dbReference type="GO" id="GO:0007018">
    <property type="term" value="P:microtubule-based movement"/>
    <property type="evidence" value="ECO:0007669"/>
    <property type="project" value="InterPro"/>
</dbReference>
<dbReference type="InterPro" id="IPR027417">
    <property type="entry name" value="P-loop_NTPase"/>
</dbReference>
<dbReference type="AlphaFoldDB" id="A0A077ZXJ5"/>
<feature type="compositionally biased region" description="Acidic residues" evidence="5">
    <location>
        <begin position="414"/>
        <end position="424"/>
    </location>
</feature>
<dbReference type="PROSITE" id="PS50067">
    <property type="entry name" value="KINESIN_MOTOR_2"/>
    <property type="match status" value="1"/>
</dbReference>
<feature type="region of interest" description="Disordered" evidence="5">
    <location>
        <begin position="410"/>
        <end position="465"/>
    </location>
</feature>
<proteinExistence type="inferred from homology"/>
<dbReference type="EMBL" id="CCKQ01003507">
    <property type="protein sequence ID" value="CDW74625.1"/>
    <property type="molecule type" value="Genomic_DNA"/>
</dbReference>
<dbReference type="OrthoDB" id="3176171at2759"/>
<protein>
    <recommendedName>
        <fullName evidence="4">Kinesin-like protein</fullName>
    </recommendedName>
</protein>
<comment type="similarity">
    <text evidence="3 4">Belongs to the TRAFAC class myosin-kinesin ATPase superfamily. Kinesin family.</text>
</comment>
<dbReference type="PROSITE" id="PS00411">
    <property type="entry name" value="KINESIN_MOTOR_1"/>
    <property type="match status" value="1"/>
</dbReference>
<dbReference type="InParanoid" id="A0A077ZXJ5"/>
<keyword evidence="2 3" id="KW-0067">ATP-binding</keyword>
<evidence type="ECO:0000256" key="5">
    <source>
        <dbReference type="SAM" id="MobiDB-lite"/>
    </source>
</evidence>
<reference evidence="7 8" key="1">
    <citation type="submission" date="2014-06" db="EMBL/GenBank/DDBJ databases">
        <authorList>
            <person name="Swart Estienne"/>
        </authorList>
    </citation>
    <scope>NUCLEOTIDE SEQUENCE [LARGE SCALE GENOMIC DNA]</scope>
    <source>
        <strain evidence="7 8">130c</strain>
    </source>
</reference>
<dbReference type="SUPFAM" id="SSF52540">
    <property type="entry name" value="P-loop containing nucleoside triphosphate hydrolases"/>
    <property type="match status" value="1"/>
</dbReference>
<dbReference type="InterPro" id="IPR019821">
    <property type="entry name" value="Kinesin_motor_CS"/>
</dbReference>
<evidence type="ECO:0000259" key="6">
    <source>
        <dbReference type="PROSITE" id="PS50067"/>
    </source>
</evidence>
<dbReference type="InterPro" id="IPR027640">
    <property type="entry name" value="Kinesin-like_fam"/>
</dbReference>
<accession>A0A077ZXJ5</accession>
<evidence type="ECO:0000256" key="2">
    <source>
        <dbReference type="ARBA" id="ARBA00022840"/>
    </source>
</evidence>
<feature type="region of interest" description="Disordered" evidence="5">
    <location>
        <begin position="685"/>
        <end position="728"/>
    </location>
</feature>
<dbReference type="GO" id="GO:0005524">
    <property type="term" value="F:ATP binding"/>
    <property type="evidence" value="ECO:0007669"/>
    <property type="project" value="UniProtKB-UniRule"/>
</dbReference>
<feature type="compositionally biased region" description="Low complexity" evidence="5">
    <location>
        <begin position="718"/>
        <end position="728"/>
    </location>
</feature>
<keyword evidence="3 4" id="KW-0505">Motor protein</keyword>
<organism evidence="7 8">
    <name type="scientific">Stylonychia lemnae</name>
    <name type="common">Ciliate</name>
    <dbReference type="NCBI Taxonomy" id="5949"/>
    <lineage>
        <taxon>Eukaryota</taxon>
        <taxon>Sar</taxon>
        <taxon>Alveolata</taxon>
        <taxon>Ciliophora</taxon>
        <taxon>Intramacronucleata</taxon>
        <taxon>Spirotrichea</taxon>
        <taxon>Stichotrichia</taxon>
        <taxon>Sporadotrichida</taxon>
        <taxon>Oxytrichidae</taxon>
        <taxon>Stylonychinae</taxon>
        <taxon>Stylonychia</taxon>
    </lineage>
</organism>
<evidence type="ECO:0000256" key="1">
    <source>
        <dbReference type="ARBA" id="ARBA00022741"/>
    </source>
</evidence>
<keyword evidence="4" id="KW-0493">Microtubule</keyword>
<dbReference type="PANTHER" id="PTHR47969">
    <property type="entry name" value="CHROMOSOME-ASSOCIATED KINESIN KIF4A-RELATED"/>
    <property type="match status" value="1"/>
</dbReference>
<dbReference type="OMA" id="DQHKRKQ"/>
<dbReference type="FunFam" id="3.40.850.10:FF:000082">
    <property type="entry name" value="OSM3-like kinesin"/>
    <property type="match status" value="1"/>
</dbReference>
<evidence type="ECO:0000313" key="8">
    <source>
        <dbReference type="Proteomes" id="UP000039865"/>
    </source>
</evidence>
<dbReference type="Proteomes" id="UP000039865">
    <property type="component" value="Unassembled WGS sequence"/>
</dbReference>